<dbReference type="PRINTS" id="PR00421">
    <property type="entry name" value="THIOREDOXIN"/>
</dbReference>
<dbReference type="Pfam" id="PF00085">
    <property type="entry name" value="Thioredoxin"/>
    <property type="match status" value="1"/>
</dbReference>
<dbReference type="PROSITE" id="PS51352">
    <property type="entry name" value="THIOREDOXIN_2"/>
    <property type="match status" value="1"/>
</dbReference>
<feature type="domain" description="Thioredoxin" evidence="2">
    <location>
        <begin position="38"/>
        <end position="163"/>
    </location>
</feature>
<evidence type="ECO:0000313" key="4">
    <source>
        <dbReference type="Proteomes" id="UP001230188"/>
    </source>
</evidence>
<reference evidence="3" key="1">
    <citation type="submission" date="2023-01" db="EMBL/GenBank/DDBJ databases">
        <title>Metagenome sequencing of chrysophaentin producing Chrysophaeum taylorii.</title>
        <authorList>
            <person name="Davison J."/>
            <person name="Bewley C."/>
        </authorList>
    </citation>
    <scope>NUCLEOTIDE SEQUENCE</scope>
    <source>
        <strain evidence="3">NIES-1699</strain>
    </source>
</reference>
<evidence type="ECO:0000313" key="3">
    <source>
        <dbReference type="EMBL" id="KAJ8612824.1"/>
    </source>
</evidence>
<dbReference type="AlphaFoldDB" id="A0AAD7UNZ3"/>
<protein>
    <recommendedName>
        <fullName evidence="2">Thioredoxin domain-containing protein</fullName>
    </recommendedName>
</protein>
<dbReference type="SUPFAM" id="SSF52833">
    <property type="entry name" value="Thioredoxin-like"/>
    <property type="match status" value="1"/>
</dbReference>
<keyword evidence="1" id="KW-1015">Disulfide bond</keyword>
<dbReference type="EMBL" id="JAQMWT010000040">
    <property type="protein sequence ID" value="KAJ8612824.1"/>
    <property type="molecule type" value="Genomic_DNA"/>
</dbReference>
<dbReference type="PANTHER" id="PTHR46115">
    <property type="entry name" value="THIOREDOXIN-LIKE PROTEIN 1"/>
    <property type="match status" value="1"/>
</dbReference>
<sequence length="168" mass="18431">MQFCCGGVCLPATALWPLLVFALKYLWDTLAKPLRRVLGLESKLIEEEVLGEEADVPYVSSTDDWAARLEAANKSGRPLIVDYGASWCGPCKRVGPYFGQLAGKYQGLADFVKVDIDALAVLATEAKVSSVPTFQVYENSTRVDQLAGSEKTALRRFVESHVQSKKTN</sequence>
<organism evidence="3 4">
    <name type="scientific">Chrysophaeum taylorii</name>
    <dbReference type="NCBI Taxonomy" id="2483200"/>
    <lineage>
        <taxon>Eukaryota</taxon>
        <taxon>Sar</taxon>
        <taxon>Stramenopiles</taxon>
        <taxon>Ochrophyta</taxon>
        <taxon>Pelagophyceae</taxon>
        <taxon>Pelagomonadales</taxon>
        <taxon>Pelagomonadaceae</taxon>
        <taxon>Chrysophaeum</taxon>
    </lineage>
</organism>
<dbReference type="InterPro" id="IPR013766">
    <property type="entry name" value="Thioredoxin_domain"/>
</dbReference>
<dbReference type="Gene3D" id="3.40.30.10">
    <property type="entry name" value="Glutaredoxin"/>
    <property type="match status" value="1"/>
</dbReference>
<keyword evidence="4" id="KW-1185">Reference proteome</keyword>
<gene>
    <name evidence="3" type="ORF">CTAYLR_002051</name>
</gene>
<dbReference type="CDD" id="cd02947">
    <property type="entry name" value="TRX_family"/>
    <property type="match status" value="1"/>
</dbReference>
<evidence type="ECO:0000259" key="2">
    <source>
        <dbReference type="PROSITE" id="PS51352"/>
    </source>
</evidence>
<proteinExistence type="predicted"/>
<dbReference type="Proteomes" id="UP001230188">
    <property type="component" value="Unassembled WGS sequence"/>
</dbReference>
<name>A0AAD7UNZ3_9STRA</name>
<evidence type="ECO:0000256" key="1">
    <source>
        <dbReference type="ARBA" id="ARBA00023157"/>
    </source>
</evidence>
<comment type="caution">
    <text evidence="3">The sequence shown here is derived from an EMBL/GenBank/DDBJ whole genome shotgun (WGS) entry which is preliminary data.</text>
</comment>
<dbReference type="InterPro" id="IPR036249">
    <property type="entry name" value="Thioredoxin-like_sf"/>
</dbReference>
<accession>A0AAD7UNZ3</accession>